<reference evidence="1 2" key="1">
    <citation type="journal article" date="2016" name="Nat. Commun.">
        <title>Thousands of microbial genomes shed light on interconnected biogeochemical processes in an aquifer system.</title>
        <authorList>
            <person name="Anantharaman K."/>
            <person name="Brown C.T."/>
            <person name="Hug L.A."/>
            <person name="Sharon I."/>
            <person name="Castelle C.J."/>
            <person name="Probst A.J."/>
            <person name="Thomas B.C."/>
            <person name="Singh A."/>
            <person name="Wilkins M.J."/>
            <person name="Karaoz U."/>
            <person name="Brodie E.L."/>
            <person name="Williams K.H."/>
            <person name="Hubbard S.S."/>
            <person name="Banfield J.F."/>
        </authorList>
    </citation>
    <scope>NUCLEOTIDE SEQUENCE [LARGE SCALE GENOMIC DNA]</scope>
</reference>
<organism evidence="1 2">
    <name type="scientific">Candidatus Zambryskibacteria bacterium RIFCSPHIGHO2_02_FULL_43_37</name>
    <dbReference type="NCBI Taxonomy" id="1802749"/>
    <lineage>
        <taxon>Bacteria</taxon>
        <taxon>Candidatus Zambryskiibacteriota</taxon>
    </lineage>
</organism>
<proteinExistence type="predicted"/>
<evidence type="ECO:0000313" key="1">
    <source>
        <dbReference type="EMBL" id="OHA96401.1"/>
    </source>
</evidence>
<accession>A0A1G2TIF8</accession>
<protein>
    <submittedName>
        <fullName evidence="1">Uncharacterized protein</fullName>
    </submittedName>
</protein>
<sequence>MKNWLLALLFVLAWFGGLALLGYEAQRTQAENAAWQKAVEESATALWQATGGAEYDKPHFPLTPEKFAELAAESAVREKNQRDHIERLQGENRRFREVTFRLGEAMDPRSRLTEPIPSLPGEVFLPQRYDDVNTPETLEGLVRKVLKKDF</sequence>
<dbReference type="AlphaFoldDB" id="A0A1G2TIF8"/>
<dbReference type="EMBL" id="MHVS01000005">
    <property type="protein sequence ID" value="OHA96401.1"/>
    <property type="molecule type" value="Genomic_DNA"/>
</dbReference>
<dbReference type="Proteomes" id="UP000177279">
    <property type="component" value="Unassembled WGS sequence"/>
</dbReference>
<gene>
    <name evidence="1" type="ORF">A3D49_00730</name>
</gene>
<comment type="caution">
    <text evidence="1">The sequence shown here is derived from an EMBL/GenBank/DDBJ whole genome shotgun (WGS) entry which is preliminary data.</text>
</comment>
<name>A0A1G2TIF8_9BACT</name>
<evidence type="ECO:0000313" key="2">
    <source>
        <dbReference type="Proteomes" id="UP000177279"/>
    </source>
</evidence>